<proteinExistence type="predicted"/>
<evidence type="ECO:0000313" key="4">
    <source>
        <dbReference type="Proteomes" id="UP000831768"/>
    </source>
</evidence>
<dbReference type="PANTHER" id="PTHR36435">
    <property type="entry name" value="SLR1288 PROTEIN"/>
    <property type="match status" value="1"/>
</dbReference>
<sequence>MNRSAWSPHLRAIGIAVMIAALAIGVTKYVLTPVVFLVFEVISVTLPAWASLTLSVLLQQGLVFGSIAAGYLWVRDLDLGWIGLSRPSLKEALWIGLGWIMAFGSVVGLLIVVLLLGLNPGQNQIQGLVAENPDLIPLLIVLTIVLIGPGEELLFRGIIQGSLRERFGPMTAIILASVIFASAHVGSLTGSLGDRAITVGVLLVPSLIFGIAYERTNNLVVPSLIHGLYNATLFSITYVGLKYGPTTPAVLF</sequence>
<keyword evidence="3" id="KW-0378">Hydrolase</keyword>
<keyword evidence="1" id="KW-1133">Transmembrane helix</keyword>
<dbReference type="GO" id="GO:0008237">
    <property type="term" value="F:metallopeptidase activity"/>
    <property type="evidence" value="ECO:0007669"/>
    <property type="project" value="UniProtKB-KW"/>
</dbReference>
<feature type="transmembrane region" description="Helical" evidence="1">
    <location>
        <begin position="48"/>
        <end position="73"/>
    </location>
</feature>
<gene>
    <name evidence="3" type="ORF">MW046_00865</name>
</gene>
<evidence type="ECO:0000313" key="3">
    <source>
        <dbReference type="EMBL" id="UPM43018.1"/>
    </source>
</evidence>
<dbReference type="AlphaFoldDB" id="A0A8U0A3K2"/>
<dbReference type="InterPro" id="IPR052710">
    <property type="entry name" value="CAAX_protease"/>
</dbReference>
<feature type="transmembrane region" description="Helical" evidence="1">
    <location>
        <begin position="93"/>
        <end position="115"/>
    </location>
</feature>
<feature type="transmembrane region" description="Helical" evidence="1">
    <location>
        <begin position="12"/>
        <end position="36"/>
    </location>
</feature>
<feature type="transmembrane region" description="Helical" evidence="1">
    <location>
        <begin position="219"/>
        <end position="241"/>
    </location>
</feature>
<accession>A0A8U0A3K2</accession>
<dbReference type="InterPro" id="IPR003675">
    <property type="entry name" value="Rce1/LyrA-like_dom"/>
</dbReference>
<dbReference type="PANTHER" id="PTHR36435:SF1">
    <property type="entry name" value="CAAX AMINO TERMINAL PROTEASE FAMILY PROTEIN"/>
    <property type="match status" value="1"/>
</dbReference>
<feature type="domain" description="CAAX prenyl protease 2/Lysostaphin resistance protein A-like" evidence="2">
    <location>
        <begin position="137"/>
        <end position="231"/>
    </location>
</feature>
<keyword evidence="3" id="KW-0645">Protease</keyword>
<keyword evidence="3" id="KW-0482">Metalloprotease</keyword>
<protein>
    <submittedName>
        <fullName evidence="3">CPBP family intramembrane metalloprotease</fullName>
    </submittedName>
</protein>
<dbReference type="GO" id="GO:0004175">
    <property type="term" value="F:endopeptidase activity"/>
    <property type="evidence" value="ECO:0007669"/>
    <property type="project" value="UniProtKB-ARBA"/>
</dbReference>
<evidence type="ECO:0000259" key="2">
    <source>
        <dbReference type="Pfam" id="PF02517"/>
    </source>
</evidence>
<feature type="transmembrane region" description="Helical" evidence="1">
    <location>
        <begin position="135"/>
        <end position="155"/>
    </location>
</feature>
<organism evidence="3 4">
    <name type="scientific">Halocatena salina</name>
    <dbReference type="NCBI Taxonomy" id="2934340"/>
    <lineage>
        <taxon>Archaea</taxon>
        <taxon>Methanobacteriati</taxon>
        <taxon>Methanobacteriota</taxon>
        <taxon>Stenosarchaea group</taxon>
        <taxon>Halobacteria</taxon>
        <taxon>Halobacteriales</taxon>
        <taxon>Natronomonadaceae</taxon>
        <taxon>Halocatena</taxon>
    </lineage>
</organism>
<dbReference type="GeneID" id="71926554"/>
<keyword evidence="1" id="KW-0472">Membrane</keyword>
<dbReference type="Pfam" id="PF02517">
    <property type="entry name" value="Rce1-like"/>
    <property type="match status" value="1"/>
</dbReference>
<keyword evidence="4" id="KW-1185">Reference proteome</keyword>
<reference evidence="3" key="1">
    <citation type="submission" date="2022-04" db="EMBL/GenBank/DDBJ databases">
        <title>Halocatena sp. nov., isolated from a salt lake.</title>
        <authorList>
            <person name="Cui H.-L."/>
        </authorList>
    </citation>
    <scope>NUCLEOTIDE SEQUENCE</scope>
    <source>
        <strain evidence="3">AD-1</strain>
    </source>
</reference>
<dbReference type="EMBL" id="CP096019">
    <property type="protein sequence ID" value="UPM43018.1"/>
    <property type="molecule type" value="Genomic_DNA"/>
</dbReference>
<evidence type="ECO:0000256" key="1">
    <source>
        <dbReference type="SAM" id="Phobius"/>
    </source>
</evidence>
<dbReference type="KEGG" id="haad:MW046_00865"/>
<dbReference type="RefSeq" id="WP_247993688.1">
    <property type="nucleotide sequence ID" value="NZ_CP096019.1"/>
</dbReference>
<dbReference type="Proteomes" id="UP000831768">
    <property type="component" value="Chromosome"/>
</dbReference>
<dbReference type="GO" id="GO:0080120">
    <property type="term" value="P:CAAX-box protein maturation"/>
    <property type="evidence" value="ECO:0007669"/>
    <property type="project" value="UniProtKB-ARBA"/>
</dbReference>
<name>A0A8U0A3K2_9EURY</name>
<feature type="transmembrane region" description="Helical" evidence="1">
    <location>
        <begin position="167"/>
        <end position="186"/>
    </location>
</feature>
<feature type="transmembrane region" description="Helical" evidence="1">
    <location>
        <begin position="192"/>
        <end position="212"/>
    </location>
</feature>
<keyword evidence="1" id="KW-0812">Transmembrane</keyword>